<dbReference type="PANTHER" id="PTHR42886">
    <property type="entry name" value="RE40534P-RELATED"/>
    <property type="match status" value="1"/>
</dbReference>
<dbReference type="Gene3D" id="3.80.10.10">
    <property type="entry name" value="Ribonuclease Inhibitor"/>
    <property type="match status" value="2"/>
</dbReference>
<sequence length="820" mass="93315">MAPTKNTPKHMPEKTKVGEEVLDLVIPYIHNFEDRNSVSLVSRKCYATDGITRKRVAVHTRYYPNPAFFSKRFPYIESLTLKGLLSDHDQTIYDDMRITPWIEQLALEFRCLKELYIRRLVVHDEDLEKLVTTRGKDLISLKINKCKGFSTDGLRHVFYYCNQLKTLCLKYCNYVNPKDGIWSYQLALNSMVLERLHATNTYISDEEALTFLAKNCCNSVTSLKIGACYLSKLGDAFRYAVRLEQFGGYICSEENELVGFQFPQNMCSLSIKDLPVTPYSIVLPFLNHIRKLKLAYLFLNCECQCLLFKRCPDLEVLYTEDVCGDRGLQVIGCTKLECLKVRLGDILNEAIKCVGTHLKNLRKFRVNLVEKRGITDLPLDNGIRAMLMGCRKLKRLDITLWRRGLTDVGLEYIWKYGRNLRFLSLTHIGKSDAGLVKLSKGCPKLRKLKLRGCPFSEQAVAGSVFNIPSLSKYLDNLIHRKTTSRKRNVLVIEVVTVKTLTCFVFLSYLSLKQSSLHTLSGTTQFHLKMPTGDSITTVNHQQNPGIELKITIQNNSGEKLVGLLHETCSKEIVILCHGFQCTKEYSMMVELAFALEKQGISVFRFDFSGNGESEGSFQFGNYRMEVDDLHTVIQHFTAANRVICAILGHSKDIRLSFRADKVDLKLIFSYFVGGNAVVLYASSHHDIPIVVNVSGRYKMDRGVEERLGKDYLERAKRDGYIDVKSKTGKVLFRATEVSILERLNTNMHEAGLKIDKDCKVLTVHGSEDEVIPVEDALEFAKIIPNHKLQIIEGANHGYGKHRDELASAVLAFIKDNMHRV</sequence>
<gene>
    <name evidence="3" type="ORF">CTI12_AA539400</name>
</gene>
<reference evidence="3 4" key="1">
    <citation type="journal article" date="2018" name="Mol. Plant">
        <title>The genome of Artemisia annua provides insight into the evolution of Asteraceae family and artemisinin biosynthesis.</title>
        <authorList>
            <person name="Shen Q."/>
            <person name="Zhang L."/>
            <person name="Liao Z."/>
            <person name="Wang S."/>
            <person name="Yan T."/>
            <person name="Shi P."/>
            <person name="Liu M."/>
            <person name="Fu X."/>
            <person name="Pan Q."/>
            <person name="Wang Y."/>
            <person name="Lv Z."/>
            <person name="Lu X."/>
            <person name="Zhang F."/>
            <person name="Jiang W."/>
            <person name="Ma Y."/>
            <person name="Chen M."/>
            <person name="Hao X."/>
            <person name="Li L."/>
            <person name="Tang Y."/>
            <person name="Lv G."/>
            <person name="Zhou Y."/>
            <person name="Sun X."/>
            <person name="Brodelius P.E."/>
            <person name="Rose J.K.C."/>
            <person name="Tang K."/>
        </authorList>
    </citation>
    <scope>NUCLEOTIDE SEQUENCE [LARGE SCALE GENOMIC DNA]</scope>
    <source>
        <strain evidence="4">cv. Huhao1</strain>
        <tissue evidence="3">Leaf</tissue>
    </source>
</reference>
<dbReference type="InterPro" id="IPR006553">
    <property type="entry name" value="Leu-rich_rpt_Cys-con_subtyp"/>
</dbReference>
<dbReference type="Pfam" id="PF18511">
    <property type="entry name" value="F-box_5"/>
    <property type="match status" value="1"/>
</dbReference>
<evidence type="ECO:0000313" key="4">
    <source>
        <dbReference type="Proteomes" id="UP000245207"/>
    </source>
</evidence>
<dbReference type="SMART" id="SM00367">
    <property type="entry name" value="LRR_CC"/>
    <property type="match status" value="3"/>
</dbReference>
<dbReference type="Gene3D" id="1.20.1280.50">
    <property type="match status" value="1"/>
</dbReference>
<dbReference type="Gene3D" id="3.40.50.1820">
    <property type="entry name" value="alpha/beta hydrolase"/>
    <property type="match status" value="1"/>
</dbReference>
<comment type="caution">
    <text evidence="3">The sequence shown here is derived from an EMBL/GenBank/DDBJ whole genome shotgun (WGS) entry which is preliminary data.</text>
</comment>
<evidence type="ECO:0000259" key="1">
    <source>
        <dbReference type="Pfam" id="PF12146"/>
    </source>
</evidence>
<feature type="domain" description="COI1 F-box" evidence="2">
    <location>
        <begin position="15"/>
        <end position="55"/>
    </location>
</feature>
<dbReference type="SUPFAM" id="SSF52047">
    <property type="entry name" value="RNI-like"/>
    <property type="match status" value="1"/>
</dbReference>
<keyword evidence="4" id="KW-1185">Reference proteome</keyword>
<proteinExistence type="predicted"/>
<protein>
    <submittedName>
        <fullName evidence="3">Alpha/Beta hydrolase fold protein</fullName>
    </submittedName>
</protein>
<dbReference type="STRING" id="35608.A0A2U1L1V9"/>
<dbReference type="OrthoDB" id="423607at2759"/>
<dbReference type="InterPro" id="IPR041567">
    <property type="entry name" value="COI1_F-box"/>
</dbReference>
<dbReference type="Pfam" id="PF12146">
    <property type="entry name" value="Hydrolase_4"/>
    <property type="match status" value="1"/>
</dbReference>
<dbReference type="EMBL" id="PKPP01012082">
    <property type="protein sequence ID" value="PWA42975.1"/>
    <property type="molecule type" value="Genomic_DNA"/>
</dbReference>
<evidence type="ECO:0000313" key="3">
    <source>
        <dbReference type="EMBL" id="PWA42975.1"/>
    </source>
</evidence>
<evidence type="ECO:0000259" key="2">
    <source>
        <dbReference type="Pfam" id="PF18511"/>
    </source>
</evidence>
<keyword evidence="3" id="KW-0378">Hydrolase</keyword>
<feature type="domain" description="Serine aminopeptidase S33" evidence="1">
    <location>
        <begin position="569"/>
        <end position="650"/>
    </location>
</feature>
<dbReference type="InterPro" id="IPR029058">
    <property type="entry name" value="AB_hydrolase_fold"/>
</dbReference>
<dbReference type="InterPro" id="IPR022742">
    <property type="entry name" value="Hydrolase_4"/>
</dbReference>
<name>A0A2U1L1V9_ARTAN</name>
<dbReference type="GO" id="GO:0016787">
    <property type="term" value="F:hydrolase activity"/>
    <property type="evidence" value="ECO:0007669"/>
    <property type="project" value="UniProtKB-KW"/>
</dbReference>
<organism evidence="3 4">
    <name type="scientific">Artemisia annua</name>
    <name type="common">Sweet wormwood</name>
    <dbReference type="NCBI Taxonomy" id="35608"/>
    <lineage>
        <taxon>Eukaryota</taxon>
        <taxon>Viridiplantae</taxon>
        <taxon>Streptophyta</taxon>
        <taxon>Embryophyta</taxon>
        <taxon>Tracheophyta</taxon>
        <taxon>Spermatophyta</taxon>
        <taxon>Magnoliopsida</taxon>
        <taxon>eudicotyledons</taxon>
        <taxon>Gunneridae</taxon>
        <taxon>Pentapetalae</taxon>
        <taxon>asterids</taxon>
        <taxon>campanulids</taxon>
        <taxon>Asterales</taxon>
        <taxon>Asteraceae</taxon>
        <taxon>Asteroideae</taxon>
        <taxon>Anthemideae</taxon>
        <taxon>Artemisiinae</taxon>
        <taxon>Artemisia</taxon>
    </lineage>
</organism>
<accession>A0A2U1L1V9</accession>
<dbReference type="AlphaFoldDB" id="A0A2U1L1V9"/>
<dbReference type="InterPro" id="IPR032675">
    <property type="entry name" value="LRR_dom_sf"/>
</dbReference>
<dbReference type="Proteomes" id="UP000245207">
    <property type="component" value="Unassembled WGS sequence"/>
</dbReference>
<dbReference type="SUPFAM" id="SSF53474">
    <property type="entry name" value="alpha/beta-Hydrolases"/>
    <property type="match status" value="1"/>
</dbReference>
<dbReference type="PANTHER" id="PTHR42886:SF82">
    <property type="entry name" value="FERULOYL ESTERASE"/>
    <property type="match status" value="1"/>
</dbReference>